<dbReference type="InterPro" id="IPR016177">
    <property type="entry name" value="DNA-bd_dom_sf"/>
</dbReference>
<evidence type="ECO:0000256" key="7">
    <source>
        <dbReference type="SAM" id="MobiDB-lite"/>
    </source>
</evidence>
<evidence type="ECO:0000313" key="9">
    <source>
        <dbReference type="EMBL" id="KAK1289682.1"/>
    </source>
</evidence>
<dbReference type="PANTHER" id="PTHR32467:SF99">
    <property type="entry name" value="AP2-LIKE ETHYLENE-RESPONSIVE TRANSCRIPTION FACTOR AIL5"/>
    <property type="match status" value="1"/>
</dbReference>
<dbReference type="PRINTS" id="PR00367">
    <property type="entry name" value="ETHRSPELEMNT"/>
</dbReference>
<feature type="domain" description="AP2/ERF" evidence="8">
    <location>
        <begin position="249"/>
        <end position="316"/>
    </location>
</feature>
<evidence type="ECO:0000256" key="4">
    <source>
        <dbReference type="ARBA" id="ARBA00023163"/>
    </source>
</evidence>
<dbReference type="InterPro" id="IPR001471">
    <property type="entry name" value="AP2/ERF_dom"/>
</dbReference>
<keyword evidence="3" id="KW-0238">DNA-binding</keyword>
<evidence type="ECO:0000256" key="5">
    <source>
        <dbReference type="ARBA" id="ARBA00023242"/>
    </source>
</evidence>
<dbReference type="GO" id="GO:0003677">
    <property type="term" value="F:DNA binding"/>
    <property type="evidence" value="ECO:0007669"/>
    <property type="project" value="UniProtKB-KW"/>
</dbReference>
<feature type="region of interest" description="Disordered" evidence="7">
    <location>
        <begin position="1"/>
        <end position="36"/>
    </location>
</feature>
<dbReference type="InterPro" id="IPR036955">
    <property type="entry name" value="AP2/ERF_dom_sf"/>
</dbReference>
<keyword evidence="4" id="KW-0804">Transcription</keyword>
<feature type="region of interest" description="Disordered" evidence="7">
    <location>
        <begin position="114"/>
        <end position="133"/>
    </location>
</feature>
<organism evidence="9 10">
    <name type="scientific">Acorus calamus</name>
    <name type="common">Sweet flag</name>
    <dbReference type="NCBI Taxonomy" id="4465"/>
    <lineage>
        <taxon>Eukaryota</taxon>
        <taxon>Viridiplantae</taxon>
        <taxon>Streptophyta</taxon>
        <taxon>Embryophyta</taxon>
        <taxon>Tracheophyta</taxon>
        <taxon>Spermatophyta</taxon>
        <taxon>Magnoliopsida</taxon>
        <taxon>Liliopsida</taxon>
        <taxon>Acoraceae</taxon>
        <taxon>Acorus</taxon>
    </lineage>
</organism>
<keyword evidence="5" id="KW-0539">Nucleus</keyword>
<evidence type="ECO:0000313" key="10">
    <source>
        <dbReference type="Proteomes" id="UP001180020"/>
    </source>
</evidence>
<comment type="subcellular location">
    <subcellularLocation>
        <location evidence="1">Nucleus</location>
    </subcellularLocation>
</comment>
<sequence>MASMASAGEDTLEDLSPSVMEESSSQQPVCAVPLDSQPSHARIGEIERELLRIKRNSAEQSRELADLRALVVDMGRKYDRLASSVRKGREEVSTCSASDFVSCFDPWSNAVDSAHEDSITEDSASDGTKYDSENYTLSPQVVTKYSIHGGAENSPENTVAVSVPKKLVIQRSSSYHGVTRHRWSGKFEAHLWDNTCEKEGRKRKGRQGSYSSEEKAARAYDLAALKYWGPNPSTKLNFSISDYEKDLEEMKGMTQEEYVASIRRRHKDGRWQARIGRIAGSKDLYLGTFSTEEEAAVAYDLAAIRLRGINAVTNFDISNYAGEIPKALPGSCKLEGML</sequence>
<proteinExistence type="inferred from homology"/>
<evidence type="ECO:0000259" key="8">
    <source>
        <dbReference type="PROSITE" id="PS51032"/>
    </source>
</evidence>
<reference evidence="9" key="1">
    <citation type="journal article" date="2023" name="Nat. Commun.">
        <title>Diploid and tetraploid genomes of Acorus and the evolution of monocots.</title>
        <authorList>
            <person name="Ma L."/>
            <person name="Liu K.W."/>
            <person name="Li Z."/>
            <person name="Hsiao Y.Y."/>
            <person name="Qi Y."/>
            <person name="Fu T."/>
            <person name="Tang G.D."/>
            <person name="Zhang D."/>
            <person name="Sun W.H."/>
            <person name="Liu D.K."/>
            <person name="Li Y."/>
            <person name="Chen G.Z."/>
            <person name="Liu X.D."/>
            <person name="Liao X.Y."/>
            <person name="Jiang Y.T."/>
            <person name="Yu X."/>
            <person name="Hao Y."/>
            <person name="Huang J."/>
            <person name="Zhao X.W."/>
            <person name="Ke S."/>
            <person name="Chen Y.Y."/>
            <person name="Wu W.L."/>
            <person name="Hsu J.L."/>
            <person name="Lin Y.F."/>
            <person name="Huang M.D."/>
            <person name="Li C.Y."/>
            <person name="Huang L."/>
            <person name="Wang Z.W."/>
            <person name="Zhao X."/>
            <person name="Zhong W.Y."/>
            <person name="Peng D.H."/>
            <person name="Ahmad S."/>
            <person name="Lan S."/>
            <person name="Zhang J.S."/>
            <person name="Tsai W.C."/>
            <person name="Van de Peer Y."/>
            <person name="Liu Z.J."/>
        </authorList>
    </citation>
    <scope>NUCLEOTIDE SEQUENCE</scope>
    <source>
        <strain evidence="9">CP</strain>
    </source>
</reference>
<dbReference type="AlphaFoldDB" id="A0AAV9CLT9"/>
<comment type="similarity">
    <text evidence="6">Belongs to the AP2/ERF transcription factor family. AP2 subfamily.</text>
</comment>
<evidence type="ECO:0000256" key="6">
    <source>
        <dbReference type="ARBA" id="ARBA00037973"/>
    </source>
</evidence>
<dbReference type="EMBL" id="JAUJYO010000018">
    <property type="protein sequence ID" value="KAK1289682.1"/>
    <property type="molecule type" value="Genomic_DNA"/>
</dbReference>
<comment type="caution">
    <text evidence="9">The sequence shown here is derived from an EMBL/GenBank/DDBJ whole genome shotgun (WGS) entry which is preliminary data.</text>
</comment>
<dbReference type="PROSITE" id="PS51032">
    <property type="entry name" value="AP2_ERF"/>
    <property type="match status" value="2"/>
</dbReference>
<dbReference type="PANTHER" id="PTHR32467">
    <property type="entry name" value="AP2-LIKE ETHYLENE-RESPONSIVE TRANSCRIPTION FACTOR"/>
    <property type="match status" value="1"/>
</dbReference>
<dbReference type="CDD" id="cd00018">
    <property type="entry name" value="AP2"/>
    <property type="match status" value="2"/>
</dbReference>
<evidence type="ECO:0000256" key="3">
    <source>
        <dbReference type="ARBA" id="ARBA00023125"/>
    </source>
</evidence>
<dbReference type="Gene3D" id="3.30.730.10">
    <property type="entry name" value="AP2/ERF domain"/>
    <property type="match status" value="2"/>
</dbReference>
<reference evidence="9" key="2">
    <citation type="submission" date="2023-06" db="EMBL/GenBank/DDBJ databases">
        <authorList>
            <person name="Ma L."/>
            <person name="Liu K.-W."/>
            <person name="Li Z."/>
            <person name="Hsiao Y.-Y."/>
            <person name="Qi Y."/>
            <person name="Fu T."/>
            <person name="Tang G."/>
            <person name="Zhang D."/>
            <person name="Sun W.-H."/>
            <person name="Liu D.-K."/>
            <person name="Li Y."/>
            <person name="Chen G.-Z."/>
            <person name="Liu X.-D."/>
            <person name="Liao X.-Y."/>
            <person name="Jiang Y.-T."/>
            <person name="Yu X."/>
            <person name="Hao Y."/>
            <person name="Huang J."/>
            <person name="Zhao X.-W."/>
            <person name="Ke S."/>
            <person name="Chen Y.-Y."/>
            <person name="Wu W.-L."/>
            <person name="Hsu J.-L."/>
            <person name="Lin Y.-F."/>
            <person name="Huang M.-D."/>
            <person name="Li C.-Y."/>
            <person name="Huang L."/>
            <person name="Wang Z.-W."/>
            <person name="Zhao X."/>
            <person name="Zhong W.-Y."/>
            <person name="Peng D.-H."/>
            <person name="Ahmad S."/>
            <person name="Lan S."/>
            <person name="Zhang J.-S."/>
            <person name="Tsai W.-C."/>
            <person name="Van De Peer Y."/>
            <person name="Liu Z.-J."/>
        </authorList>
    </citation>
    <scope>NUCLEOTIDE SEQUENCE</scope>
    <source>
        <strain evidence="9">CP</strain>
        <tissue evidence="9">Leaves</tissue>
    </source>
</reference>
<feature type="domain" description="AP2/ERF" evidence="8">
    <location>
        <begin position="174"/>
        <end position="239"/>
    </location>
</feature>
<accession>A0AAV9CLT9</accession>
<name>A0AAV9CLT9_ACOCL</name>
<keyword evidence="10" id="KW-1185">Reference proteome</keyword>
<dbReference type="SUPFAM" id="SSF54171">
    <property type="entry name" value="DNA-binding domain"/>
    <property type="match status" value="2"/>
</dbReference>
<evidence type="ECO:0000256" key="2">
    <source>
        <dbReference type="ARBA" id="ARBA00023015"/>
    </source>
</evidence>
<keyword evidence="2" id="KW-0805">Transcription regulation</keyword>
<dbReference type="GO" id="GO:0003700">
    <property type="term" value="F:DNA-binding transcription factor activity"/>
    <property type="evidence" value="ECO:0007669"/>
    <property type="project" value="InterPro"/>
</dbReference>
<dbReference type="SMART" id="SM00380">
    <property type="entry name" value="AP2"/>
    <property type="match status" value="2"/>
</dbReference>
<gene>
    <name evidence="9" type="primary">AIL5</name>
    <name evidence="9" type="ORF">QJS10_CPB18g01348</name>
</gene>
<evidence type="ECO:0000256" key="1">
    <source>
        <dbReference type="ARBA" id="ARBA00004123"/>
    </source>
</evidence>
<dbReference type="Proteomes" id="UP001180020">
    <property type="component" value="Unassembled WGS sequence"/>
</dbReference>
<dbReference type="GO" id="GO:0005634">
    <property type="term" value="C:nucleus"/>
    <property type="evidence" value="ECO:0007669"/>
    <property type="project" value="UniProtKB-SubCell"/>
</dbReference>
<protein>
    <submittedName>
        <fullName evidence="9">AP2-like ethylene-responsive transcription factor AIL5</fullName>
    </submittedName>
</protein>